<sequence>MLKLACSFTVVLALAMLPGCGPSISGLCEDRCDCTGDCSPDDEEDCVDNLEDAEREAASQGCEEQFDEALSCVDDEFACRSGAVDVDGCREQVDNLSGCADLATGLKFWAAFNLN</sequence>
<dbReference type="EMBL" id="JAQNDK010000006">
    <property type="protein sequence ID" value="MDC0685146.1"/>
    <property type="molecule type" value="Genomic_DNA"/>
</dbReference>
<organism evidence="1 2">
    <name type="scientific">Sorangium atrum</name>
    <dbReference type="NCBI Taxonomy" id="2995308"/>
    <lineage>
        <taxon>Bacteria</taxon>
        <taxon>Pseudomonadati</taxon>
        <taxon>Myxococcota</taxon>
        <taxon>Polyangia</taxon>
        <taxon>Polyangiales</taxon>
        <taxon>Polyangiaceae</taxon>
        <taxon>Sorangium</taxon>
    </lineage>
</organism>
<comment type="caution">
    <text evidence="1">The sequence shown here is derived from an EMBL/GenBank/DDBJ whole genome shotgun (WGS) entry which is preliminary data.</text>
</comment>
<name>A0ABT5CJ99_9BACT</name>
<dbReference type="Proteomes" id="UP001217485">
    <property type="component" value="Unassembled WGS sequence"/>
</dbReference>
<proteinExistence type="predicted"/>
<accession>A0ABT5CJ99</accession>
<evidence type="ECO:0000313" key="1">
    <source>
        <dbReference type="EMBL" id="MDC0685146.1"/>
    </source>
</evidence>
<dbReference type="RefSeq" id="WP_272103254.1">
    <property type="nucleotide sequence ID" value="NZ_JAQNDK010000006.1"/>
</dbReference>
<evidence type="ECO:0000313" key="2">
    <source>
        <dbReference type="Proteomes" id="UP001217485"/>
    </source>
</evidence>
<protein>
    <recommendedName>
        <fullName evidence="3">Secreted protein</fullName>
    </recommendedName>
</protein>
<evidence type="ECO:0008006" key="3">
    <source>
        <dbReference type="Google" id="ProtNLM"/>
    </source>
</evidence>
<keyword evidence="2" id="KW-1185">Reference proteome</keyword>
<gene>
    <name evidence="1" type="ORF">POL72_45960</name>
</gene>
<reference evidence="1 2" key="1">
    <citation type="submission" date="2023-01" db="EMBL/GenBank/DDBJ databases">
        <title>Minimal conservation of predation-associated metabolite biosynthetic gene clusters underscores biosynthetic potential of Myxococcota including descriptions for ten novel species: Archangium lansinium sp. nov., Myxococcus landrumus sp. nov., Nannocystis bai.</title>
        <authorList>
            <person name="Ahearne A."/>
            <person name="Stevens C."/>
            <person name="Dowd S."/>
        </authorList>
    </citation>
    <scope>NUCLEOTIDE SEQUENCE [LARGE SCALE GENOMIC DNA]</scope>
    <source>
        <strain evidence="1 2">WIWO2</strain>
    </source>
</reference>